<dbReference type="AlphaFoldDB" id="A0A7W6H507"/>
<gene>
    <name evidence="10" type="ORF">GGR04_002527</name>
</gene>
<dbReference type="InterPro" id="IPR000297">
    <property type="entry name" value="PPIase_PpiC"/>
</dbReference>
<organism evidence="10 11">
    <name type="scientific">Aureimonas pseudogalii</name>
    <dbReference type="NCBI Taxonomy" id="1744844"/>
    <lineage>
        <taxon>Bacteria</taxon>
        <taxon>Pseudomonadati</taxon>
        <taxon>Pseudomonadota</taxon>
        <taxon>Alphaproteobacteria</taxon>
        <taxon>Hyphomicrobiales</taxon>
        <taxon>Aurantimonadaceae</taxon>
        <taxon>Aureimonas</taxon>
    </lineage>
</organism>
<reference evidence="10 11" key="1">
    <citation type="submission" date="2020-08" db="EMBL/GenBank/DDBJ databases">
        <title>Genomic Encyclopedia of Type Strains, Phase IV (KMG-IV): sequencing the most valuable type-strain genomes for metagenomic binning, comparative biology and taxonomic classification.</title>
        <authorList>
            <person name="Goeker M."/>
        </authorList>
    </citation>
    <scope>NUCLEOTIDE SEQUENCE [LARGE SCALE GENOMIC DNA]</scope>
    <source>
        <strain evidence="10 11">DSM 102238</strain>
    </source>
</reference>
<dbReference type="Pfam" id="PF13624">
    <property type="entry name" value="SurA_N_3"/>
    <property type="match status" value="1"/>
</dbReference>
<dbReference type="EC" id="5.2.1.8" evidence="10"/>
<keyword evidence="3 8" id="KW-0812">Transmembrane</keyword>
<evidence type="ECO:0000259" key="9">
    <source>
        <dbReference type="Pfam" id="PF13145"/>
    </source>
</evidence>
<name>A0A7W6H507_9HYPH</name>
<keyword evidence="2" id="KW-1003">Cell membrane</keyword>
<evidence type="ECO:0000256" key="4">
    <source>
        <dbReference type="ARBA" id="ARBA00022989"/>
    </source>
</evidence>
<protein>
    <submittedName>
        <fullName evidence="10">Peptidyl-prolyl cis-trans isomerase D</fullName>
        <ecNumber evidence="10">5.2.1.8</ecNumber>
    </submittedName>
</protein>
<dbReference type="RefSeq" id="WP_183200215.1">
    <property type="nucleotide sequence ID" value="NZ_JACIEK010000006.1"/>
</dbReference>
<comment type="caution">
    <text evidence="10">The sequence shown here is derived from an EMBL/GenBank/DDBJ whole genome shotgun (WGS) entry which is preliminary data.</text>
</comment>
<dbReference type="Proteomes" id="UP000542776">
    <property type="component" value="Unassembled WGS sequence"/>
</dbReference>
<keyword evidence="4 8" id="KW-1133">Transmembrane helix</keyword>
<comment type="subcellular location">
    <subcellularLocation>
        <location evidence="1">Cell membrane</location>
        <topology evidence="1">Single-pass type II membrane protein</topology>
    </subcellularLocation>
</comment>
<evidence type="ECO:0000256" key="8">
    <source>
        <dbReference type="SAM" id="Phobius"/>
    </source>
</evidence>
<feature type="transmembrane region" description="Helical" evidence="8">
    <location>
        <begin position="12"/>
        <end position="31"/>
    </location>
</feature>
<evidence type="ECO:0000256" key="5">
    <source>
        <dbReference type="ARBA" id="ARBA00023136"/>
    </source>
</evidence>
<evidence type="ECO:0000313" key="11">
    <source>
        <dbReference type="Proteomes" id="UP000542776"/>
    </source>
</evidence>
<dbReference type="Gene3D" id="1.10.4030.10">
    <property type="entry name" value="Porin chaperone SurA, peptide-binding domain"/>
    <property type="match status" value="1"/>
</dbReference>
<comment type="similarity">
    <text evidence="7">Belongs to the PpiD chaperone family.</text>
</comment>
<dbReference type="InterPro" id="IPR027304">
    <property type="entry name" value="Trigger_fact/SurA_dom_sf"/>
</dbReference>
<keyword evidence="5 8" id="KW-0472">Membrane</keyword>
<dbReference type="PANTHER" id="PTHR47529:SF1">
    <property type="entry name" value="PERIPLASMIC CHAPERONE PPID"/>
    <property type="match status" value="1"/>
</dbReference>
<evidence type="ECO:0000256" key="2">
    <source>
        <dbReference type="ARBA" id="ARBA00022475"/>
    </source>
</evidence>
<dbReference type="PANTHER" id="PTHR47529">
    <property type="entry name" value="PEPTIDYL-PROLYL CIS-TRANS ISOMERASE D"/>
    <property type="match status" value="1"/>
</dbReference>
<dbReference type="Pfam" id="PF13145">
    <property type="entry name" value="Rotamase_2"/>
    <property type="match status" value="1"/>
</dbReference>
<evidence type="ECO:0000256" key="6">
    <source>
        <dbReference type="ARBA" id="ARBA00023186"/>
    </source>
</evidence>
<dbReference type="SUPFAM" id="SSF109998">
    <property type="entry name" value="Triger factor/SurA peptide-binding domain-like"/>
    <property type="match status" value="1"/>
</dbReference>
<dbReference type="GO" id="GO:0005886">
    <property type="term" value="C:plasma membrane"/>
    <property type="evidence" value="ECO:0007669"/>
    <property type="project" value="UniProtKB-SubCell"/>
</dbReference>
<evidence type="ECO:0000313" key="10">
    <source>
        <dbReference type="EMBL" id="MBB3998679.1"/>
    </source>
</evidence>
<dbReference type="SUPFAM" id="SSF54534">
    <property type="entry name" value="FKBP-like"/>
    <property type="match status" value="1"/>
</dbReference>
<accession>A0A7W6H507</accession>
<evidence type="ECO:0000256" key="7">
    <source>
        <dbReference type="ARBA" id="ARBA00038408"/>
    </source>
</evidence>
<keyword evidence="6" id="KW-0143">Chaperone</keyword>
<dbReference type="EMBL" id="JACIEK010000006">
    <property type="protein sequence ID" value="MBB3998679.1"/>
    <property type="molecule type" value="Genomic_DNA"/>
</dbReference>
<proteinExistence type="inferred from homology"/>
<dbReference type="GO" id="GO:0003755">
    <property type="term" value="F:peptidyl-prolyl cis-trans isomerase activity"/>
    <property type="evidence" value="ECO:0007669"/>
    <property type="project" value="UniProtKB-EC"/>
</dbReference>
<keyword evidence="11" id="KW-1185">Reference proteome</keyword>
<dbReference type="InterPro" id="IPR052029">
    <property type="entry name" value="PpiD_chaperone"/>
</dbReference>
<sequence length="628" mass="66486">MLNQLRRGASGWVAKVFLAGLAVSFVGWGIADVLRSPGSGSQVLTAGDTTVSVRQYQEAYSEGLNRLGQRLQRRPSAEEAATYGVDQQVLSQLSAFALLDEQARKDGIRVSDDGLIGLIQRDPAFHDGSGRFSRATLQATLRNAGMTEVMYLERIRRAAIHDQLVASLADGASVPAVFTEALGAYSGERRTMNYVTLQPRPVDDIADPSVDELDDFFTEHHGDYRAPEYRGFSYALLSPAALADPATVSDEQVAAFYEANKARYTTPERRQVEQVVFPDRAAADRAASAIAGGTSLADAASAASLTVADLGRVPRSAIPNATLADAAFSASVGTPTPVIDGPFGPVILLVRAIESEVVRPLDAVRDEVRQTLALEAANAKVTEAYTAITDALNSGAPLSEALQQAGVATITVPPVDRTGTQADGTRVADLPSEATLLPAVFTAEPGADPTPVNFDGNSYVFFDLGEITEARDRKMDEVTDRVTADWKRDEAGRLVEERARALGDRVRGGESFAAMAEVEGLTLQTANSVTRESGPAVLGQAGTRAAFSGPQGTVAHSPALASGEALVLQVTEVAAPVDPASNVAANVRASLDETVRDDLYQSYIARLQKVTSVNYNPGAIDQAKVGVR</sequence>
<evidence type="ECO:0000256" key="3">
    <source>
        <dbReference type="ARBA" id="ARBA00022692"/>
    </source>
</evidence>
<evidence type="ECO:0000256" key="1">
    <source>
        <dbReference type="ARBA" id="ARBA00004401"/>
    </source>
</evidence>
<keyword evidence="10" id="KW-0413">Isomerase</keyword>
<feature type="domain" description="PpiC" evidence="9">
    <location>
        <begin position="248"/>
        <end position="366"/>
    </location>
</feature>